<dbReference type="Proteomes" id="UP000886674">
    <property type="component" value="Unassembled WGS sequence"/>
</dbReference>
<dbReference type="PANTHER" id="PTHR33055:SF3">
    <property type="entry name" value="PUTATIVE TRANSPOSASE FOR IS117-RELATED"/>
    <property type="match status" value="1"/>
</dbReference>
<proteinExistence type="predicted"/>
<gene>
    <name evidence="3" type="ORF">JAY77_15410</name>
</gene>
<sequence length="348" mass="38572">AKPGAHTMKNTTTISIDLAKNVFQVAVFNRHGKLKSNQKMSAKKLGLLVTRHPEANICMEACGSAHHWGRRFIKEGHEVYLVPAHIAAKYRSGNKNDPNDALAIYEAAKRPETHFVAVRTLAQQDLASQHKLRQGYMKQRTQLANRMRGFALEYGVKFPKGISQLRRHVPEALEAAENELTMIARSILRNLLEQLLSLDVLIKEITQALTWQTRQLPACRELFRMPGIGWLGAGALYAKFGDGAAFRRGRDASASVGLVPGHRGTGGHNKTTGISKRGDKYLRYLLVHGARSAVSNVGDKQDGLSCWIRRQRAMHSINNTSVALANKLVRMAWAILSSGGQYRVPVAQ</sequence>
<dbReference type="Pfam" id="PF01548">
    <property type="entry name" value="DEDD_Tnp_IS110"/>
    <property type="match status" value="1"/>
</dbReference>
<dbReference type="GO" id="GO:0006313">
    <property type="term" value="P:DNA transposition"/>
    <property type="evidence" value="ECO:0007669"/>
    <property type="project" value="InterPro"/>
</dbReference>
<feature type="domain" description="Transposase IS116/IS110/IS902 C-terminal" evidence="2">
    <location>
        <begin position="220"/>
        <end position="294"/>
    </location>
</feature>
<evidence type="ECO:0000259" key="1">
    <source>
        <dbReference type="Pfam" id="PF01548"/>
    </source>
</evidence>
<name>A0A9E4NLC1_9GAMM</name>
<reference evidence="3" key="1">
    <citation type="journal article" date="2021" name="Proc. Natl. Acad. Sci. U.S.A.">
        <title>Global biogeography of chemosynthetic symbionts reveals both localized and globally distributed symbiont groups. .</title>
        <authorList>
            <person name="Osvatic J.T."/>
            <person name="Wilkins L.G.E."/>
            <person name="Leibrecht L."/>
            <person name="Leray M."/>
            <person name="Zauner S."/>
            <person name="Polzin J."/>
            <person name="Camacho Y."/>
            <person name="Gros O."/>
            <person name="van Gils J.A."/>
            <person name="Eisen J.A."/>
            <person name="Petersen J.M."/>
            <person name="Yuen B."/>
        </authorList>
    </citation>
    <scope>NUCLEOTIDE SEQUENCE</scope>
    <source>
        <strain evidence="3">MAGclacostrist055</strain>
    </source>
</reference>
<evidence type="ECO:0000313" key="3">
    <source>
        <dbReference type="EMBL" id="MCG7979519.1"/>
    </source>
</evidence>
<dbReference type="EMBL" id="JAEPCR010000071">
    <property type="protein sequence ID" value="MCG7979519.1"/>
    <property type="molecule type" value="Genomic_DNA"/>
</dbReference>
<dbReference type="GO" id="GO:0004803">
    <property type="term" value="F:transposase activity"/>
    <property type="evidence" value="ECO:0007669"/>
    <property type="project" value="InterPro"/>
</dbReference>
<dbReference type="InterPro" id="IPR002525">
    <property type="entry name" value="Transp_IS110-like_N"/>
</dbReference>
<feature type="domain" description="Transposase IS110-like N-terminal" evidence="1">
    <location>
        <begin position="16"/>
        <end position="150"/>
    </location>
</feature>
<feature type="non-terminal residue" evidence="3">
    <location>
        <position position="1"/>
    </location>
</feature>
<organism evidence="3 4">
    <name type="scientific">Candidatus Thiodiazotropha taylori</name>
    <dbReference type="NCBI Taxonomy" id="2792791"/>
    <lineage>
        <taxon>Bacteria</taxon>
        <taxon>Pseudomonadati</taxon>
        <taxon>Pseudomonadota</taxon>
        <taxon>Gammaproteobacteria</taxon>
        <taxon>Chromatiales</taxon>
        <taxon>Sedimenticolaceae</taxon>
        <taxon>Candidatus Thiodiazotropha</taxon>
    </lineage>
</organism>
<comment type="caution">
    <text evidence="3">The sequence shown here is derived from an EMBL/GenBank/DDBJ whole genome shotgun (WGS) entry which is preliminary data.</text>
</comment>
<dbReference type="InterPro" id="IPR047650">
    <property type="entry name" value="Transpos_IS110"/>
</dbReference>
<accession>A0A9E4NLC1</accession>
<dbReference type="PANTHER" id="PTHR33055">
    <property type="entry name" value="TRANSPOSASE FOR INSERTION SEQUENCE ELEMENT IS1111A"/>
    <property type="match status" value="1"/>
</dbReference>
<dbReference type="NCBIfam" id="NF033542">
    <property type="entry name" value="transpos_IS110"/>
    <property type="match status" value="1"/>
</dbReference>
<protein>
    <submittedName>
        <fullName evidence="3">IS110 family transposase</fullName>
    </submittedName>
</protein>
<evidence type="ECO:0000259" key="2">
    <source>
        <dbReference type="Pfam" id="PF02371"/>
    </source>
</evidence>
<evidence type="ECO:0000313" key="4">
    <source>
        <dbReference type="Proteomes" id="UP000886674"/>
    </source>
</evidence>
<dbReference type="InterPro" id="IPR003346">
    <property type="entry name" value="Transposase_20"/>
</dbReference>
<dbReference type="GO" id="GO:0003677">
    <property type="term" value="F:DNA binding"/>
    <property type="evidence" value="ECO:0007669"/>
    <property type="project" value="InterPro"/>
</dbReference>
<dbReference type="AlphaFoldDB" id="A0A9E4NLC1"/>
<dbReference type="Pfam" id="PF02371">
    <property type="entry name" value="Transposase_20"/>
    <property type="match status" value="1"/>
</dbReference>